<proteinExistence type="predicted"/>
<feature type="region of interest" description="Disordered" evidence="1">
    <location>
        <begin position="28"/>
        <end position="64"/>
    </location>
</feature>
<keyword evidence="2" id="KW-0732">Signal</keyword>
<evidence type="ECO:0000256" key="2">
    <source>
        <dbReference type="SAM" id="SignalP"/>
    </source>
</evidence>
<dbReference type="Proteomes" id="UP001183777">
    <property type="component" value="Unassembled WGS sequence"/>
</dbReference>
<evidence type="ECO:0000313" key="3">
    <source>
        <dbReference type="EMBL" id="MDT0429198.1"/>
    </source>
</evidence>
<name>A0ABU2RLP1_9ACTN</name>
<organism evidence="3 4">
    <name type="scientific">Streptomyces salyersiae</name>
    <dbReference type="NCBI Taxonomy" id="3075530"/>
    <lineage>
        <taxon>Bacteria</taxon>
        <taxon>Bacillati</taxon>
        <taxon>Actinomycetota</taxon>
        <taxon>Actinomycetes</taxon>
        <taxon>Kitasatosporales</taxon>
        <taxon>Streptomycetaceae</taxon>
        <taxon>Streptomyces</taxon>
    </lineage>
</organism>
<dbReference type="EMBL" id="JAVREX010000006">
    <property type="protein sequence ID" value="MDT0429198.1"/>
    <property type="molecule type" value="Genomic_DNA"/>
</dbReference>
<feature type="signal peptide" evidence="2">
    <location>
        <begin position="1"/>
        <end position="30"/>
    </location>
</feature>
<dbReference type="RefSeq" id="WP_311657174.1">
    <property type="nucleotide sequence ID" value="NZ_JAVREX010000006.1"/>
</dbReference>
<feature type="chain" id="PRO_5047297601" description="Secreted protein" evidence="2">
    <location>
        <begin position="31"/>
        <end position="110"/>
    </location>
</feature>
<evidence type="ECO:0008006" key="5">
    <source>
        <dbReference type="Google" id="ProtNLM"/>
    </source>
</evidence>
<reference evidence="4" key="1">
    <citation type="submission" date="2023-07" db="EMBL/GenBank/DDBJ databases">
        <title>30 novel species of actinomycetes from the DSMZ collection.</title>
        <authorList>
            <person name="Nouioui I."/>
        </authorList>
    </citation>
    <scope>NUCLEOTIDE SEQUENCE [LARGE SCALE GENOMIC DNA]</scope>
    <source>
        <strain evidence="4">DSM 41770</strain>
    </source>
</reference>
<gene>
    <name evidence="3" type="ORF">RM649_16325</name>
</gene>
<keyword evidence="4" id="KW-1185">Reference proteome</keyword>
<evidence type="ECO:0000313" key="4">
    <source>
        <dbReference type="Proteomes" id="UP001183777"/>
    </source>
</evidence>
<accession>A0ABU2RLP1</accession>
<comment type="caution">
    <text evidence="3">The sequence shown here is derived from an EMBL/GenBank/DDBJ whole genome shotgun (WGS) entry which is preliminary data.</text>
</comment>
<protein>
    <recommendedName>
        <fullName evidence="5">Secreted protein</fullName>
    </recommendedName>
</protein>
<evidence type="ECO:0000256" key="1">
    <source>
        <dbReference type="SAM" id="MobiDB-lite"/>
    </source>
</evidence>
<sequence>MNLVPTALRWAVASAAAGTLLLTVAPGAGAATSPQAPPRQGESIRTAGTDGRPTTAPDAGPLGGYRGIQGGNLCLLARCTVGDSGPGGHGGPSNTQGFNLCLLAACTVRP</sequence>